<dbReference type="RefSeq" id="WP_219201138.1">
    <property type="nucleotide sequence ID" value="NZ_JAHWQX010000002.1"/>
</dbReference>
<name>A0ABS6WMN3_9HYPH</name>
<dbReference type="InterPro" id="IPR002347">
    <property type="entry name" value="SDR_fam"/>
</dbReference>
<reference evidence="3" key="1">
    <citation type="submission" date="2021-07" db="EMBL/GenBank/DDBJ databases">
        <title>Pseudohoeflea marina sp. nov. a polyhydroxyalcanoate-producing bacterium.</title>
        <authorList>
            <person name="Zheng W."/>
            <person name="Yu S."/>
            <person name="Huang Y."/>
        </authorList>
    </citation>
    <scope>NUCLEOTIDE SEQUENCE</scope>
    <source>
        <strain evidence="3">DP4N28-3</strain>
    </source>
</reference>
<organism evidence="3 4">
    <name type="scientific">Pseudohoeflea coraliihabitans</name>
    <dbReference type="NCBI Taxonomy" id="2860393"/>
    <lineage>
        <taxon>Bacteria</taxon>
        <taxon>Pseudomonadati</taxon>
        <taxon>Pseudomonadota</taxon>
        <taxon>Alphaproteobacteria</taxon>
        <taxon>Hyphomicrobiales</taxon>
        <taxon>Rhizobiaceae</taxon>
        <taxon>Pseudohoeflea</taxon>
    </lineage>
</organism>
<evidence type="ECO:0000313" key="4">
    <source>
        <dbReference type="Proteomes" id="UP001430804"/>
    </source>
</evidence>
<dbReference type="CDD" id="cd05233">
    <property type="entry name" value="SDR_c"/>
    <property type="match status" value="1"/>
</dbReference>
<proteinExistence type="predicted"/>
<evidence type="ECO:0000313" key="3">
    <source>
        <dbReference type="EMBL" id="MBW3097209.1"/>
    </source>
</evidence>
<sequence length="255" mass="26303">MENTVNLENKVVLVTGGASGIGAAITRRFASAGAKVALTYNSSEAEAEALRDEIASSGGSIHPMQADLSDPQVVADTVAEVDGRFGSLDILVTNAGGLLQRSRVVDTPLSLWEKALALNLTSTHLCCQAALKVMEKNRSGAIVTVASQAAFDGGGHGAAHYAASKGAIVTYTRALAKDVGQLGIRVNGVAPGLIATRFHDVFSTSQGRQATVEKTPLGREGQPDDVAEVVVFLSSDAARFVTGETIHVNGGAGLY</sequence>
<evidence type="ECO:0000259" key="2">
    <source>
        <dbReference type="SMART" id="SM00822"/>
    </source>
</evidence>
<keyword evidence="1" id="KW-0560">Oxidoreductase</keyword>
<feature type="domain" description="Ketoreductase" evidence="2">
    <location>
        <begin position="10"/>
        <end position="226"/>
    </location>
</feature>
<comment type="caution">
    <text evidence="3">The sequence shown here is derived from an EMBL/GenBank/DDBJ whole genome shotgun (WGS) entry which is preliminary data.</text>
</comment>
<accession>A0ABS6WMN3</accession>
<keyword evidence="4" id="KW-1185">Reference proteome</keyword>
<protein>
    <submittedName>
        <fullName evidence="3">SDR family oxidoreductase</fullName>
    </submittedName>
</protein>
<dbReference type="EMBL" id="JAHWQX010000002">
    <property type="protein sequence ID" value="MBW3097209.1"/>
    <property type="molecule type" value="Genomic_DNA"/>
</dbReference>
<dbReference type="PANTHER" id="PTHR43639:SF9">
    <property type="entry name" value="BLL5898 PROTEIN"/>
    <property type="match status" value="1"/>
</dbReference>
<dbReference type="PANTHER" id="PTHR43639">
    <property type="entry name" value="OXIDOREDUCTASE, SHORT-CHAIN DEHYDROGENASE/REDUCTASE FAMILY (AFU_ORTHOLOGUE AFUA_5G02870)"/>
    <property type="match status" value="1"/>
</dbReference>
<dbReference type="SMART" id="SM00822">
    <property type="entry name" value="PKS_KR"/>
    <property type="match status" value="1"/>
</dbReference>
<dbReference type="InterPro" id="IPR057326">
    <property type="entry name" value="KR_dom"/>
</dbReference>
<dbReference type="Proteomes" id="UP001430804">
    <property type="component" value="Unassembled WGS sequence"/>
</dbReference>
<dbReference type="Pfam" id="PF13561">
    <property type="entry name" value="adh_short_C2"/>
    <property type="match status" value="1"/>
</dbReference>
<gene>
    <name evidence="3" type="ORF">KY465_07950</name>
</gene>
<evidence type="ECO:0000256" key="1">
    <source>
        <dbReference type="ARBA" id="ARBA00023002"/>
    </source>
</evidence>